<dbReference type="Gene3D" id="2.30.130.30">
    <property type="entry name" value="Hypothetical protein"/>
    <property type="match status" value="1"/>
</dbReference>
<dbReference type="SUPFAM" id="SSF88697">
    <property type="entry name" value="PUA domain-like"/>
    <property type="match status" value="1"/>
</dbReference>
<evidence type="ECO:0000313" key="2">
    <source>
        <dbReference type="Proteomes" id="UP000483432"/>
    </source>
</evidence>
<proteinExistence type="predicted"/>
<protein>
    <recommendedName>
        <fullName evidence="3">ASCH domain-containing protein</fullName>
    </recommendedName>
</protein>
<dbReference type="Proteomes" id="UP000483432">
    <property type="component" value="Unassembled WGS sequence"/>
</dbReference>
<accession>A0A7C9K062</accession>
<dbReference type="EMBL" id="JAAFGW010000009">
    <property type="protein sequence ID" value="NDP47031.1"/>
    <property type="molecule type" value="Genomic_DNA"/>
</dbReference>
<evidence type="ECO:0008006" key="3">
    <source>
        <dbReference type="Google" id="ProtNLM"/>
    </source>
</evidence>
<evidence type="ECO:0000313" key="1">
    <source>
        <dbReference type="EMBL" id="NDP47031.1"/>
    </source>
</evidence>
<comment type="caution">
    <text evidence="1">The sequence shown here is derived from an EMBL/GenBank/DDBJ whole genome shotgun (WGS) entry which is preliminary data.</text>
</comment>
<dbReference type="InterPro" id="IPR015947">
    <property type="entry name" value="PUA-like_sf"/>
</dbReference>
<reference evidence="1 2" key="1">
    <citation type="submission" date="2019-09" db="EMBL/GenBank/DDBJ databases">
        <title>H2 Metabolism Revealed by Metagenomic Analysis in Subglacial Sediment of East Antarctica.</title>
        <authorList>
            <person name="Yang Z."/>
            <person name="Zhang Y."/>
            <person name="Lv Y."/>
            <person name="Yan W."/>
            <person name="Xiao X."/>
            <person name="Sun B."/>
            <person name="Ma H."/>
        </authorList>
    </citation>
    <scope>NUCLEOTIDE SEQUENCE [LARGE SCALE GENOMIC DNA]</scope>
    <source>
        <strain evidence="1">Bin2_2</strain>
    </source>
</reference>
<sequence length="163" mass="18165">MTDKENILISLEPHHAKNIYAGTKRVELRRRTMHVATGTVVWIYEKIPVGSITGSATIKAVYSAPPAQLWQRFGSVSGLTKAEFFEYFSDLTIACALIIEDAQHLQQPLSLASLKNAMVNFQPPQFFIRLAYAHPVLQALHARKNVIKKLLKSQIQPCPLAAA</sequence>
<dbReference type="AlphaFoldDB" id="A0A7C9K062"/>
<organism evidence="1 2">
    <name type="scientific">Sulfuriferula multivorans</name>
    <dbReference type="NCBI Taxonomy" id="1559896"/>
    <lineage>
        <taxon>Bacteria</taxon>
        <taxon>Pseudomonadati</taxon>
        <taxon>Pseudomonadota</taxon>
        <taxon>Betaproteobacteria</taxon>
        <taxon>Nitrosomonadales</taxon>
        <taxon>Sulfuricellaceae</taxon>
        <taxon>Sulfuriferula</taxon>
    </lineage>
</organism>
<name>A0A7C9K062_9PROT</name>
<gene>
    <name evidence="1" type="ORF">GZ085_01320</name>
</gene>